<reference evidence="11" key="1">
    <citation type="submission" date="2021-12" db="EMBL/GenBank/DDBJ databases">
        <authorList>
            <person name="King R."/>
        </authorList>
    </citation>
    <scope>NUCLEOTIDE SEQUENCE</scope>
</reference>
<sequence>MQISSLLKPRIFLLIVTIGAELCFGRRLPKPVLLIHGLTAGANSMAYVAARIKQHNPETTIYITDAYSYAASLAPLQQQLDGDIGRQFRRISKAHPEGFHVIGHSQGALLARTLIQSYINHTVHNCIFMAGILDGEYGTPAFVKPLLPLGEFPPTLEFISTLFYTPPAQSSLSAANFWHDPFQPTKYLKENTFLPYYNNEILTDKSYSYRQAIIKLKKIVCIFGPDDAVAIPWQTGDFSFYDYYGRMRNCTERPIYDAIGLRVLDEQGRFKRYIHPGVEHAQFVFDDEVISRYVLPHLD</sequence>
<dbReference type="GO" id="GO:0016790">
    <property type="term" value="F:thiolester hydrolase activity"/>
    <property type="evidence" value="ECO:0007669"/>
    <property type="project" value="TreeGrafter"/>
</dbReference>
<keyword evidence="12" id="KW-1185">Reference proteome</keyword>
<dbReference type="EC" id="3.1.2.2" evidence="7"/>
<evidence type="ECO:0000256" key="9">
    <source>
        <dbReference type="ARBA" id="ARBA00093353"/>
    </source>
</evidence>
<evidence type="ECO:0000256" key="1">
    <source>
        <dbReference type="ARBA" id="ARBA00004371"/>
    </source>
</evidence>
<evidence type="ECO:0000256" key="8">
    <source>
        <dbReference type="ARBA" id="ARBA00093223"/>
    </source>
</evidence>
<accession>A0A9P0A6M3</accession>
<organism evidence="11 12">
    <name type="scientific">Bemisia tabaci</name>
    <name type="common">Sweetpotato whitefly</name>
    <name type="synonym">Aleurodes tabaci</name>
    <dbReference type="NCBI Taxonomy" id="7038"/>
    <lineage>
        <taxon>Eukaryota</taxon>
        <taxon>Metazoa</taxon>
        <taxon>Ecdysozoa</taxon>
        <taxon>Arthropoda</taxon>
        <taxon>Hexapoda</taxon>
        <taxon>Insecta</taxon>
        <taxon>Pterygota</taxon>
        <taxon>Neoptera</taxon>
        <taxon>Paraneoptera</taxon>
        <taxon>Hemiptera</taxon>
        <taxon>Sternorrhyncha</taxon>
        <taxon>Aleyrodoidea</taxon>
        <taxon>Aleyrodidae</taxon>
        <taxon>Aleyrodinae</taxon>
        <taxon>Bemisia</taxon>
    </lineage>
</organism>
<keyword evidence="4" id="KW-0378">Hydrolase</keyword>
<evidence type="ECO:0000256" key="7">
    <source>
        <dbReference type="ARBA" id="ARBA00038848"/>
    </source>
</evidence>
<dbReference type="Gene3D" id="3.40.50.1820">
    <property type="entry name" value="alpha/beta hydrolase"/>
    <property type="match status" value="1"/>
</dbReference>
<gene>
    <name evidence="11" type="ORF">BEMITA_LOCUS3606</name>
</gene>
<comment type="subcellular location">
    <subcellularLocation>
        <location evidence="1">Lysosome</location>
    </subcellularLocation>
</comment>
<dbReference type="Pfam" id="PF02089">
    <property type="entry name" value="Palm_thioest"/>
    <property type="match status" value="1"/>
</dbReference>
<feature type="signal peptide" evidence="10">
    <location>
        <begin position="1"/>
        <end position="25"/>
    </location>
</feature>
<comment type="catalytic activity">
    <reaction evidence="8">
        <text>S-hexadecanoyl-N-acetylcysteamine + H2O = N-acetylcysteamine + hexadecanoate + H(+)</text>
        <dbReference type="Rhea" id="RHEA:84099"/>
        <dbReference type="ChEBI" id="CHEBI:7896"/>
        <dbReference type="ChEBI" id="CHEBI:15377"/>
        <dbReference type="ChEBI" id="CHEBI:15378"/>
        <dbReference type="ChEBI" id="CHEBI:74410"/>
        <dbReference type="ChEBI" id="CHEBI:233601"/>
    </reaction>
</comment>
<name>A0A9P0A6M3_BEMTA</name>
<dbReference type="InterPro" id="IPR029058">
    <property type="entry name" value="AB_hydrolase_fold"/>
</dbReference>
<keyword evidence="3 10" id="KW-0732">Signal</keyword>
<keyword evidence="6" id="KW-0458">Lysosome</keyword>
<comment type="function">
    <text evidence="9">Catalyzes the cleavage of thioester bonds from S-palmitoyl-CoA or S-palmitoyl-N-acetylcysteamine (unbranched structures) but does not have activity against palmitoylcysteine or palmitoylated proteins, branched structures or bulky head groups. Conversely, hydrolyzes both long and short chain fatty acyl-CoA substrate.</text>
</comment>
<evidence type="ECO:0000313" key="12">
    <source>
        <dbReference type="Proteomes" id="UP001152759"/>
    </source>
</evidence>
<comment type="similarity">
    <text evidence="2">Belongs to the palmitoyl-protein thioesterase family.</text>
</comment>
<evidence type="ECO:0000256" key="5">
    <source>
        <dbReference type="ARBA" id="ARBA00023180"/>
    </source>
</evidence>
<dbReference type="Proteomes" id="UP001152759">
    <property type="component" value="Chromosome 2"/>
</dbReference>
<evidence type="ECO:0000256" key="10">
    <source>
        <dbReference type="SAM" id="SignalP"/>
    </source>
</evidence>
<evidence type="ECO:0000256" key="6">
    <source>
        <dbReference type="ARBA" id="ARBA00023228"/>
    </source>
</evidence>
<dbReference type="PANTHER" id="PTHR11247:SF27">
    <property type="entry name" value="LYSOSOMAL THIOESTERASE PPT2"/>
    <property type="match status" value="1"/>
</dbReference>
<protein>
    <recommendedName>
        <fullName evidence="7">palmitoyl-CoA hydrolase</fullName>
        <ecNumber evidence="7">3.1.2.2</ecNumber>
    </recommendedName>
</protein>
<proteinExistence type="inferred from homology"/>
<feature type="chain" id="PRO_5040306553" description="palmitoyl-CoA hydrolase" evidence="10">
    <location>
        <begin position="26"/>
        <end position="299"/>
    </location>
</feature>
<dbReference type="PANTHER" id="PTHR11247">
    <property type="entry name" value="PALMITOYL-PROTEIN THIOESTERASE/DOLICHYLDIPHOSPHATASE 1"/>
    <property type="match status" value="1"/>
</dbReference>
<evidence type="ECO:0000256" key="2">
    <source>
        <dbReference type="ARBA" id="ARBA00010758"/>
    </source>
</evidence>
<evidence type="ECO:0000256" key="4">
    <source>
        <dbReference type="ARBA" id="ARBA00022801"/>
    </source>
</evidence>
<dbReference type="SUPFAM" id="SSF53474">
    <property type="entry name" value="alpha/beta-Hydrolases"/>
    <property type="match status" value="1"/>
</dbReference>
<evidence type="ECO:0000256" key="3">
    <source>
        <dbReference type="ARBA" id="ARBA00022729"/>
    </source>
</evidence>
<dbReference type="EMBL" id="OU963863">
    <property type="protein sequence ID" value="CAH0384252.1"/>
    <property type="molecule type" value="Genomic_DNA"/>
</dbReference>
<dbReference type="AlphaFoldDB" id="A0A9P0A6M3"/>
<keyword evidence="5" id="KW-0325">Glycoprotein</keyword>
<dbReference type="KEGG" id="btab:109030441"/>
<dbReference type="GO" id="GO:0005764">
    <property type="term" value="C:lysosome"/>
    <property type="evidence" value="ECO:0007669"/>
    <property type="project" value="UniProtKB-SubCell"/>
</dbReference>
<evidence type="ECO:0000313" key="11">
    <source>
        <dbReference type="EMBL" id="CAH0384252.1"/>
    </source>
</evidence>